<dbReference type="CDD" id="cd02440">
    <property type="entry name" value="AdoMet_MTases"/>
    <property type="match status" value="1"/>
</dbReference>
<dbReference type="SUPFAM" id="SSF53335">
    <property type="entry name" value="S-adenosyl-L-methionine-dependent methyltransferases"/>
    <property type="match status" value="1"/>
</dbReference>
<keyword evidence="2" id="KW-0808">Transferase</keyword>
<dbReference type="Pfam" id="PF13649">
    <property type="entry name" value="Methyltransf_25"/>
    <property type="match status" value="1"/>
</dbReference>
<organism evidence="2 3">
    <name type="scientific">Cupriavidus pauculus</name>
    <dbReference type="NCBI Taxonomy" id="82633"/>
    <lineage>
        <taxon>Bacteria</taxon>
        <taxon>Pseudomonadati</taxon>
        <taxon>Pseudomonadota</taxon>
        <taxon>Betaproteobacteria</taxon>
        <taxon>Burkholderiales</taxon>
        <taxon>Burkholderiaceae</taxon>
        <taxon>Cupriavidus</taxon>
    </lineage>
</organism>
<evidence type="ECO:0000313" key="3">
    <source>
        <dbReference type="Proteomes" id="UP000322822"/>
    </source>
</evidence>
<protein>
    <submittedName>
        <fullName evidence="2">Class I SAM-dependent methyltransferase</fullName>
    </submittedName>
</protein>
<evidence type="ECO:0000259" key="1">
    <source>
        <dbReference type="Pfam" id="PF13649"/>
    </source>
</evidence>
<dbReference type="InterPro" id="IPR029063">
    <property type="entry name" value="SAM-dependent_MTases_sf"/>
</dbReference>
<dbReference type="GO" id="GO:0032259">
    <property type="term" value="P:methylation"/>
    <property type="evidence" value="ECO:0007669"/>
    <property type="project" value="UniProtKB-KW"/>
</dbReference>
<dbReference type="GO" id="GO:0008168">
    <property type="term" value="F:methyltransferase activity"/>
    <property type="evidence" value="ECO:0007669"/>
    <property type="project" value="UniProtKB-KW"/>
</dbReference>
<evidence type="ECO:0000313" key="2">
    <source>
        <dbReference type="EMBL" id="QET05276.1"/>
    </source>
</evidence>
<dbReference type="PANTHER" id="PTHR12843:SF5">
    <property type="entry name" value="EEF1A LYSINE METHYLTRANSFERASE 2"/>
    <property type="match status" value="1"/>
</dbReference>
<dbReference type="AlphaFoldDB" id="A0A5P2HBA0"/>
<dbReference type="Gene3D" id="3.40.50.150">
    <property type="entry name" value="Vaccinia Virus protein VP39"/>
    <property type="match status" value="1"/>
</dbReference>
<dbReference type="InterPro" id="IPR041698">
    <property type="entry name" value="Methyltransf_25"/>
</dbReference>
<keyword evidence="2" id="KW-0489">Methyltransferase</keyword>
<dbReference type="Proteomes" id="UP000322822">
    <property type="component" value="Chromosome 2"/>
</dbReference>
<name>A0A5P2HBA0_9BURK</name>
<gene>
    <name evidence="2" type="ORF">FOB72_24940</name>
</gene>
<dbReference type="PANTHER" id="PTHR12843">
    <property type="entry name" value="PROTEIN-LYSINE N-METHYLTRANSFERASE METTL10"/>
    <property type="match status" value="1"/>
</dbReference>
<accession>A0A5P2HBA0</accession>
<sequence length="207" mass="22387">MNAKDHWEHVYGTKPAAGVSWFQPHAHRSVDLIRKTGAGETAAIIDVGGGASTLVDDLLADGYADLTVLDLSEAALAVARGRLGAAAARVTWLAADITTAQLPRHRYDVWHDRAVFHFLTTDEARAAYVRAVLNAVRPGGSVIVATFAEDGPEQCSGLPVRRYSGDALHAEFGTPFTLLGQEREAHETPFGTVQQFVYCLCRKDTDD</sequence>
<feature type="domain" description="Methyltransferase" evidence="1">
    <location>
        <begin position="44"/>
        <end position="140"/>
    </location>
</feature>
<dbReference type="EMBL" id="CP044067">
    <property type="protein sequence ID" value="QET05276.1"/>
    <property type="molecule type" value="Genomic_DNA"/>
</dbReference>
<proteinExistence type="predicted"/>
<dbReference type="RefSeq" id="WP_150375333.1">
    <property type="nucleotide sequence ID" value="NZ_CP044067.1"/>
</dbReference>
<reference evidence="2 3" key="1">
    <citation type="submission" date="2019-09" db="EMBL/GenBank/DDBJ databases">
        <title>FDA dAtabase for Regulatory Grade micrObial Sequences (FDA-ARGOS): Supporting development and validation of Infectious Disease Dx tests.</title>
        <authorList>
            <person name="Sciortino C."/>
            <person name="Tallon L."/>
            <person name="Sadzewicz L."/>
            <person name="Vavikolanu K."/>
            <person name="Mehta A."/>
            <person name="Aluvathingal J."/>
            <person name="Nadendla S."/>
            <person name="Nandy P."/>
            <person name="Geyer C."/>
            <person name="Yan Y."/>
            <person name="Sichtig H."/>
        </authorList>
    </citation>
    <scope>NUCLEOTIDE SEQUENCE [LARGE SCALE GENOMIC DNA]</scope>
    <source>
        <strain evidence="2 3">FDAARGOS_664</strain>
    </source>
</reference>
<dbReference type="OrthoDB" id="9788660at2"/>